<dbReference type="InterPro" id="IPR045861">
    <property type="entry name" value="CorA_cytoplasmic_dom"/>
</dbReference>
<name>A0A0C9PY18_LACPA</name>
<protein>
    <submittedName>
        <fullName evidence="7">MIT family metal ion transporter CorA</fullName>
    </submittedName>
</protein>
<dbReference type="PANTHER" id="PTHR47891">
    <property type="entry name" value="TRANSPORTER-RELATED"/>
    <property type="match status" value="1"/>
</dbReference>
<dbReference type="GO" id="GO:0016020">
    <property type="term" value="C:membrane"/>
    <property type="evidence" value="ECO:0007669"/>
    <property type="project" value="UniProtKB-SubCell"/>
</dbReference>
<evidence type="ECO:0000313" key="7">
    <source>
        <dbReference type="EMBL" id="GAN37079.1"/>
    </source>
</evidence>
<dbReference type="Gene3D" id="1.20.58.340">
    <property type="entry name" value="Magnesium transport protein CorA, transmembrane region"/>
    <property type="match status" value="2"/>
</dbReference>
<keyword evidence="5 6" id="KW-0472">Membrane</keyword>
<dbReference type="EMBL" id="BAYM01000096">
    <property type="protein sequence ID" value="GAN37079.1"/>
    <property type="molecule type" value="Genomic_DNA"/>
</dbReference>
<evidence type="ECO:0000256" key="6">
    <source>
        <dbReference type="SAM" id="Phobius"/>
    </source>
</evidence>
<dbReference type="InterPro" id="IPR002523">
    <property type="entry name" value="MgTranspt_CorA/ZnTranspt_ZntB"/>
</dbReference>
<comment type="caution">
    <text evidence="7">The sequence shown here is derived from an EMBL/GenBank/DDBJ whole genome shotgun (WGS) entry which is preliminary data.</text>
</comment>
<evidence type="ECO:0000256" key="5">
    <source>
        <dbReference type="ARBA" id="ARBA00023136"/>
    </source>
</evidence>
<evidence type="ECO:0000256" key="1">
    <source>
        <dbReference type="ARBA" id="ARBA00004141"/>
    </source>
</evidence>
<organism evidence="7 8">
    <name type="scientific">Lacticaseibacillus paracasei NRIC 0644</name>
    <dbReference type="NCBI Taxonomy" id="1435038"/>
    <lineage>
        <taxon>Bacteria</taxon>
        <taxon>Bacillati</taxon>
        <taxon>Bacillota</taxon>
        <taxon>Bacilli</taxon>
        <taxon>Lactobacillales</taxon>
        <taxon>Lactobacillaceae</taxon>
        <taxon>Lacticaseibacillus</taxon>
    </lineage>
</organism>
<dbReference type="PANTHER" id="PTHR47891:SF1">
    <property type="entry name" value="CORA-MAGNESIUM AND COBALT TRANSPORTER"/>
    <property type="match status" value="1"/>
</dbReference>
<comment type="subcellular location">
    <subcellularLocation>
        <location evidence="1">Membrane</location>
        <topology evidence="1">Multi-pass membrane protein</topology>
    </subcellularLocation>
</comment>
<dbReference type="Gene3D" id="3.30.460.20">
    <property type="entry name" value="CorA soluble domain-like"/>
    <property type="match status" value="1"/>
</dbReference>
<sequence>MPTPTETWRPVTRDDASGLTQLQIDFGITDEMLGYARDDYEQPHMEYDAESDTFLLIYNVPSDKPDTDGYLSEPMAFLVTDDRLITVGSHDVNNTNAAIAKTVARFGSESVYSLLWQCLLAITDNFVTLVKQQDATRRQIATRLREHTTKKDLLKIAELALSADFLVRATIQNAAVLKQIHASTRVPGITGTQGEQLEDVIIEADQIAEMMNLSSHTLDHLTDSYNTVLNNNLNDIMRFMTVWSILLTVPTIVSGFFGMNVPLPFAHEPLGWIITIIIAAILWIALGLLLNRYIRKN</sequence>
<reference evidence="8" key="1">
    <citation type="submission" date="2014-05" db="EMBL/GenBank/DDBJ databases">
        <title>Whole genome sequencing of Lactobacillus casei NRIC0644.</title>
        <authorList>
            <person name="Atarashi H."/>
            <person name="Yoshida Y."/>
            <person name="Fujimura S."/>
            <person name="Tanaka N."/>
            <person name="Shiwa Y."/>
            <person name="Yoshikawa H."/>
            <person name="Okada S."/>
            <person name="Nakagawa J."/>
        </authorList>
    </citation>
    <scope>NUCLEOTIDE SEQUENCE [LARGE SCALE GENOMIC DNA]</scope>
    <source>
        <strain evidence="8">NRIC0644</strain>
    </source>
</reference>
<evidence type="ECO:0000256" key="2">
    <source>
        <dbReference type="ARBA" id="ARBA00009765"/>
    </source>
</evidence>
<dbReference type="SUPFAM" id="SSF143865">
    <property type="entry name" value="CorA soluble domain-like"/>
    <property type="match status" value="1"/>
</dbReference>
<proteinExistence type="inferred from homology"/>
<gene>
    <name evidence="7" type="ORF">LC0644_1668</name>
</gene>
<dbReference type="SUPFAM" id="SSF144083">
    <property type="entry name" value="Magnesium transport protein CorA, transmembrane region"/>
    <property type="match status" value="1"/>
</dbReference>
<dbReference type="RefSeq" id="WP_003568507.1">
    <property type="nucleotide sequence ID" value="NZ_BAYM01000096.1"/>
</dbReference>
<evidence type="ECO:0000313" key="8">
    <source>
        <dbReference type="Proteomes" id="UP000032552"/>
    </source>
</evidence>
<feature type="transmembrane region" description="Helical" evidence="6">
    <location>
        <begin position="270"/>
        <end position="290"/>
    </location>
</feature>
<dbReference type="CDD" id="cd12827">
    <property type="entry name" value="EcCorA_ZntB-like_u2"/>
    <property type="match status" value="1"/>
</dbReference>
<dbReference type="GeneID" id="57088780"/>
<keyword evidence="4 6" id="KW-1133">Transmembrane helix</keyword>
<dbReference type="AlphaFoldDB" id="A0A0C9PY18"/>
<feature type="transmembrane region" description="Helical" evidence="6">
    <location>
        <begin position="239"/>
        <end position="258"/>
    </location>
</feature>
<evidence type="ECO:0000256" key="4">
    <source>
        <dbReference type="ARBA" id="ARBA00022989"/>
    </source>
</evidence>
<comment type="similarity">
    <text evidence="2">Belongs to the CorA metal ion transporter (MIT) (TC 1.A.35) family.</text>
</comment>
<dbReference type="InterPro" id="IPR047199">
    <property type="entry name" value="CorA-like"/>
</dbReference>
<dbReference type="Proteomes" id="UP000032552">
    <property type="component" value="Unassembled WGS sequence"/>
</dbReference>
<accession>A0A0C9PY18</accession>
<keyword evidence="3 6" id="KW-0812">Transmembrane</keyword>
<evidence type="ECO:0000256" key="3">
    <source>
        <dbReference type="ARBA" id="ARBA00022692"/>
    </source>
</evidence>
<dbReference type="InterPro" id="IPR045863">
    <property type="entry name" value="CorA_TM1_TM2"/>
</dbReference>
<dbReference type="Pfam" id="PF01544">
    <property type="entry name" value="CorA"/>
    <property type="match status" value="1"/>
</dbReference>
<dbReference type="GO" id="GO:0046873">
    <property type="term" value="F:metal ion transmembrane transporter activity"/>
    <property type="evidence" value="ECO:0007669"/>
    <property type="project" value="InterPro"/>
</dbReference>